<dbReference type="GO" id="GO:0007165">
    <property type="term" value="P:signal transduction"/>
    <property type="evidence" value="ECO:0007669"/>
    <property type="project" value="UniProtKB-KW"/>
</dbReference>
<dbReference type="PANTHER" id="PTHR32089">
    <property type="entry name" value="METHYL-ACCEPTING CHEMOTAXIS PROTEIN MCPB"/>
    <property type="match status" value="1"/>
</dbReference>
<dbReference type="PANTHER" id="PTHR32089:SF112">
    <property type="entry name" value="LYSOZYME-LIKE PROTEIN-RELATED"/>
    <property type="match status" value="1"/>
</dbReference>
<evidence type="ECO:0000259" key="4">
    <source>
        <dbReference type="PROSITE" id="PS50111"/>
    </source>
</evidence>
<dbReference type="SUPFAM" id="SSF58104">
    <property type="entry name" value="Methyl-accepting chemotaxis protein (MCP) signaling domain"/>
    <property type="match status" value="1"/>
</dbReference>
<keyword evidence="3" id="KW-0812">Transmembrane</keyword>
<keyword evidence="3" id="KW-1133">Transmembrane helix</keyword>
<dbReference type="OrthoDB" id="343520at2"/>
<evidence type="ECO:0000313" key="7">
    <source>
        <dbReference type="Proteomes" id="UP000298458"/>
    </source>
</evidence>
<comment type="caution">
    <text evidence="6">The sequence shown here is derived from an EMBL/GenBank/DDBJ whole genome shotgun (WGS) entry which is preliminary data.</text>
</comment>
<dbReference type="SMART" id="SM00283">
    <property type="entry name" value="MA"/>
    <property type="match status" value="1"/>
</dbReference>
<feature type="transmembrane region" description="Helical" evidence="3">
    <location>
        <begin position="454"/>
        <end position="474"/>
    </location>
</feature>
<gene>
    <name evidence="6" type="ORF">EHO60_09005</name>
</gene>
<dbReference type="PROSITE" id="PS50111">
    <property type="entry name" value="CHEMOTAXIS_TRANSDUC_2"/>
    <property type="match status" value="1"/>
</dbReference>
<dbReference type="Gene3D" id="3.30.450.20">
    <property type="entry name" value="PAS domain"/>
    <property type="match status" value="1"/>
</dbReference>
<reference evidence="6" key="1">
    <citation type="journal article" date="2019" name="PLoS Negl. Trop. Dis.">
        <title>Revisiting the worldwide diversity of Leptospira species in the environment.</title>
        <authorList>
            <person name="Vincent A.T."/>
            <person name="Schiettekatte O."/>
            <person name="Bourhy P."/>
            <person name="Veyrier F.J."/>
            <person name="Picardeau M."/>
        </authorList>
    </citation>
    <scope>NUCLEOTIDE SEQUENCE [LARGE SCALE GENOMIC DNA]</scope>
    <source>
        <strain evidence="6">SSW15</strain>
    </source>
</reference>
<dbReference type="InterPro" id="IPR035965">
    <property type="entry name" value="PAS-like_dom_sf"/>
</dbReference>
<dbReference type="Pfam" id="PF00015">
    <property type="entry name" value="MCPsignal"/>
    <property type="match status" value="1"/>
</dbReference>
<protein>
    <submittedName>
        <fullName evidence="6">PAS domain S-box protein</fullName>
    </submittedName>
</protein>
<dbReference type="Gene3D" id="1.10.287.950">
    <property type="entry name" value="Methyl-accepting chemotaxis protein"/>
    <property type="match status" value="1"/>
</dbReference>
<organism evidence="6 7">
    <name type="scientific">Leptospira fletcheri</name>
    <dbReference type="NCBI Taxonomy" id="2484981"/>
    <lineage>
        <taxon>Bacteria</taxon>
        <taxon>Pseudomonadati</taxon>
        <taxon>Spirochaetota</taxon>
        <taxon>Spirochaetia</taxon>
        <taxon>Leptospirales</taxon>
        <taxon>Leptospiraceae</taxon>
        <taxon>Leptospira</taxon>
    </lineage>
</organism>
<dbReference type="EMBL" id="RQET01000004">
    <property type="protein sequence ID" value="TGK12616.1"/>
    <property type="molecule type" value="Genomic_DNA"/>
</dbReference>
<evidence type="ECO:0000256" key="2">
    <source>
        <dbReference type="PROSITE-ProRule" id="PRU00284"/>
    </source>
</evidence>
<sequence>MGNQVDIPENTTLVSTTDISGKIIEANHDMLLFSGYSREDVIGKSHNIMRHPEMPDAVFKEMWAAILSGDPWNGVIKNRLKSGNYYWAYMTVTPVFDSNGKRIGFTAVRIKPTGEQIAAAIKSYQDKKGAKFSIQWILNPTKFLQRYRIKTKLLFILFLMAIALGSLSLKIILDINKEYIGSIDRLEGSEYNLKLTELMQLTAKHRGLFGRFLNGESDLLPKITEIENEMNSRYKEFELLNETAGNKFHTFEKGKSVIREWENLRDNNRKLTYRESFSRHVKLIRLILDLDSSVGVASGLFLDSEKDTHFMVDASVSKLPNLAESLGQLRAYISPLLVKGESISDSDKFRIKELLGYAGGSVENLSKNFEYIIQFNPDEKDFVSGYADTNEKIDKITALILSEIVDTERPRIKSGEFFDPITECIDSVFALNQKVASSLARKLRIKAERSKREGLIATYSVISILGLLILFQFLTIKSILDVLRDSTNKIRQIVRGGGELKENLDYGINDEIGGLLKWMGVFILNFTEIIFLLRQVAGKLTIRSKDAAELVRKYSDAAQDQAASSEETSAATEELTASVESVLGNLTIESGHLKEIETVVIQFRSAMKDVEEAMQDMKRLTEEFSTQAASGMLSSRKTSDSIHEVNQKASRIDEVVDIINEISEKTNLLALNAAIEAARAGEMGKGFAVVAQEITKLADQTAQNTRNILSLTLETKKAIVNSVQMVEEMENSFNQLLNNSSRIRDVASLVSNAKEKQSHDADKIVNSIQMIVENSHQILDAANQEKIAVTEISKSIQVITSGTQVIAESSLTLLENSNDVERIGENLQQVINTYKF</sequence>
<keyword evidence="3" id="KW-0472">Membrane</keyword>
<dbReference type="PROSITE" id="PS50112">
    <property type="entry name" value="PAS"/>
    <property type="match status" value="1"/>
</dbReference>
<dbReference type="CDD" id="cd00130">
    <property type="entry name" value="PAS"/>
    <property type="match status" value="1"/>
</dbReference>
<name>A0A4R9GKA1_9LEPT</name>
<feature type="domain" description="Methyl-accepting transducer" evidence="4">
    <location>
        <begin position="536"/>
        <end position="800"/>
    </location>
</feature>
<evidence type="ECO:0000256" key="3">
    <source>
        <dbReference type="SAM" id="Phobius"/>
    </source>
</evidence>
<dbReference type="InterPro" id="IPR013655">
    <property type="entry name" value="PAS_fold_3"/>
</dbReference>
<feature type="transmembrane region" description="Helical" evidence="3">
    <location>
        <begin position="153"/>
        <end position="173"/>
    </location>
</feature>
<dbReference type="InterPro" id="IPR004089">
    <property type="entry name" value="MCPsignal_dom"/>
</dbReference>
<dbReference type="GO" id="GO:0016020">
    <property type="term" value="C:membrane"/>
    <property type="evidence" value="ECO:0007669"/>
    <property type="project" value="InterPro"/>
</dbReference>
<dbReference type="AlphaFoldDB" id="A0A4R9GKA1"/>
<evidence type="ECO:0000259" key="5">
    <source>
        <dbReference type="PROSITE" id="PS50112"/>
    </source>
</evidence>
<evidence type="ECO:0000256" key="1">
    <source>
        <dbReference type="ARBA" id="ARBA00023224"/>
    </source>
</evidence>
<proteinExistence type="predicted"/>
<evidence type="ECO:0000313" key="6">
    <source>
        <dbReference type="EMBL" id="TGK12616.1"/>
    </source>
</evidence>
<feature type="domain" description="PAS" evidence="5">
    <location>
        <begin position="18"/>
        <end position="69"/>
    </location>
</feature>
<dbReference type="Pfam" id="PF08447">
    <property type="entry name" value="PAS_3"/>
    <property type="match status" value="1"/>
</dbReference>
<keyword evidence="7" id="KW-1185">Reference proteome</keyword>
<dbReference type="InterPro" id="IPR000014">
    <property type="entry name" value="PAS"/>
</dbReference>
<accession>A0A4R9GKA1</accession>
<dbReference type="NCBIfam" id="TIGR00229">
    <property type="entry name" value="sensory_box"/>
    <property type="match status" value="1"/>
</dbReference>
<keyword evidence="1 2" id="KW-0807">Transducer</keyword>
<dbReference type="Proteomes" id="UP000298458">
    <property type="component" value="Unassembled WGS sequence"/>
</dbReference>
<dbReference type="SUPFAM" id="SSF55785">
    <property type="entry name" value="PYP-like sensor domain (PAS domain)"/>
    <property type="match status" value="1"/>
</dbReference>